<dbReference type="GO" id="GO:0009263">
    <property type="term" value="P:deoxyribonucleotide biosynthetic process"/>
    <property type="evidence" value="ECO:0007669"/>
    <property type="project" value="UniProtKB-KW"/>
</dbReference>
<gene>
    <name evidence="12" type="ORF">FD46_GL002010</name>
</gene>
<dbReference type="STRING" id="1423777.FD46_GL002010"/>
<evidence type="ECO:0000256" key="1">
    <source>
        <dbReference type="ARBA" id="ARBA00010406"/>
    </source>
</evidence>
<comment type="similarity">
    <text evidence="1 10">Belongs to the ribonucleoside diphosphate reductase large chain family.</text>
</comment>
<keyword evidence="13" id="KW-1185">Reference proteome</keyword>
<proteinExistence type="inferred from homology"/>
<evidence type="ECO:0000256" key="3">
    <source>
        <dbReference type="ARBA" id="ARBA00022533"/>
    </source>
</evidence>
<feature type="domain" description="Ribonucleotide reductase large subunit" evidence="11">
    <location>
        <begin position="560"/>
        <end position="582"/>
    </location>
</feature>
<dbReference type="PANTHER" id="PTHR11573">
    <property type="entry name" value="RIBONUCLEOSIDE-DIPHOSPHATE REDUCTASE LARGE CHAIN"/>
    <property type="match status" value="1"/>
</dbReference>
<dbReference type="EMBL" id="AZEH01000039">
    <property type="protein sequence ID" value="KRL04872.1"/>
    <property type="molecule type" value="Genomic_DNA"/>
</dbReference>
<dbReference type="PROSITE" id="PS00089">
    <property type="entry name" value="RIBORED_LARGE"/>
    <property type="match status" value="1"/>
</dbReference>
<keyword evidence="4" id="KW-0547">Nucleotide-binding</keyword>
<dbReference type="GO" id="GO:0004748">
    <property type="term" value="F:ribonucleoside-diphosphate reductase activity, thioredoxin disulfide as acceptor"/>
    <property type="evidence" value="ECO:0007669"/>
    <property type="project" value="UniProtKB-EC"/>
</dbReference>
<organism evidence="12 13">
    <name type="scientific">Liquorilactobacillus oeni DSM 19972</name>
    <dbReference type="NCBI Taxonomy" id="1423777"/>
    <lineage>
        <taxon>Bacteria</taxon>
        <taxon>Bacillati</taxon>
        <taxon>Bacillota</taxon>
        <taxon>Bacilli</taxon>
        <taxon>Lactobacillales</taxon>
        <taxon>Lactobacillaceae</taxon>
        <taxon>Liquorilactobacillus</taxon>
    </lineage>
</organism>
<dbReference type="CDD" id="cd01679">
    <property type="entry name" value="RNR_I"/>
    <property type="match status" value="1"/>
</dbReference>
<sequence length="723" mass="81976">MTLKQLDSNKVTYYDLNNEINIPVKGQIPLNKDKEALAAFLKENVAPNLKTFNSLRERFSYLIKNDYLEESFIEKYDFHFIEHLYEFLENVHFKFKTFMAAYKFYAQYAMRTNDNAFYLESFVDRVAANALFFADGDEKLALALADEIIHQRYQPATPSFLNAGRKRRGELVSCFLIQITDDMNSIGRGINSALQLSRIGGGVGISLSNLRAAGAPIKNIQGAASGVVPVMKLLEDSFSYSNQLGQRQGAGVVYLNVFHPDVVSFLSAKKENADEKIRVKTLSLGLVVPDKFYELARENKDMYLFDPWGVEREYKVPFSYVDITKEYDNLVANPNIPKKKIKARELEADISKLQQESGYPYILNIDTANKENPINGKIIMSNLCTEILQVQQPSIVNNTQSFDKLGTDISCNLGSTNIVNLMASDNFGNSVETMVRALTFVTDHSDIDVVPSIQKGNRLGHTIGLGAMGLHAFFAKNKIHYGSKESLDFTNIYFMLLNYWTLKASNTIAKERHETFAGFEKSKYADGSYFEKYLTKNFAPETEKVKRIFAGIFIPDEAAWAELKEAIQRDGLYHQNRLAVAPNGSISYINDTTASLHPIINRIEERQERKIGKIYYPAPYLSNETLPYYTSAYDTDMRKVIDVYAAAQQHVDQGMSLTLFMRSTIPAGLYEWKDGHTDKMTTRDLSILRNYAHARGIKSLYYVRTFTDDQNEVGANECESCVI</sequence>
<dbReference type="InterPro" id="IPR013509">
    <property type="entry name" value="RNR_lsu_N"/>
</dbReference>
<evidence type="ECO:0000313" key="13">
    <source>
        <dbReference type="Proteomes" id="UP000051686"/>
    </source>
</evidence>
<evidence type="ECO:0000256" key="5">
    <source>
        <dbReference type="ARBA" id="ARBA00022840"/>
    </source>
</evidence>
<comment type="caution">
    <text evidence="12">The sequence shown here is derived from an EMBL/GenBank/DDBJ whole genome shotgun (WGS) entry which is preliminary data.</text>
</comment>
<dbReference type="Pfam" id="PF08343">
    <property type="entry name" value="RNR_N"/>
    <property type="match status" value="1"/>
</dbReference>
<dbReference type="OrthoDB" id="9762933at2"/>
<comment type="catalytic activity">
    <reaction evidence="9 10">
        <text>a 2'-deoxyribonucleoside 5'-diphosphate + [thioredoxin]-disulfide + H2O = a ribonucleoside 5'-diphosphate + [thioredoxin]-dithiol</text>
        <dbReference type="Rhea" id="RHEA:23252"/>
        <dbReference type="Rhea" id="RHEA-COMP:10698"/>
        <dbReference type="Rhea" id="RHEA-COMP:10700"/>
        <dbReference type="ChEBI" id="CHEBI:15377"/>
        <dbReference type="ChEBI" id="CHEBI:29950"/>
        <dbReference type="ChEBI" id="CHEBI:50058"/>
        <dbReference type="ChEBI" id="CHEBI:57930"/>
        <dbReference type="ChEBI" id="CHEBI:73316"/>
        <dbReference type="EC" id="1.17.4.1"/>
    </reaction>
</comment>
<dbReference type="NCBIfam" id="TIGR02506">
    <property type="entry name" value="NrdE_NrdA"/>
    <property type="match status" value="1"/>
</dbReference>
<dbReference type="SUPFAM" id="SSF51998">
    <property type="entry name" value="PFL-like glycyl radical enzymes"/>
    <property type="match status" value="1"/>
</dbReference>
<dbReference type="Proteomes" id="UP000051686">
    <property type="component" value="Unassembled WGS sequence"/>
</dbReference>
<dbReference type="EC" id="1.17.4.1" evidence="2 10"/>
<dbReference type="InterPro" id="IPR008926">
    <property type="entry name" value="RNR_R1-su_N"/>
</dbReference>
<accession>A0A0R1MLH6</accession>
<reference evidence="12 13" key="1">
    <citation type="journal article" date="2015" name="Genome Announc.">
        <title>Expanding the biotechnology potential of lactobacilli through comparative genomics of 213 strains and associated genera.</title>
        <authorList>
            <person name="Sun Z."/>
            <person name="Harris H.M."/>
            <person name="McCann A."/>
            <person name="Guo C."/>
            <person name="Argimon S."/>
            <person name="Zhang W."/>
            <person name="Yang X."/>
            <person name="Jeffery I.B."/>
            <person name="Cooney J.C."/>
            <person name="Kagawa T.F."/>
            <person name="Liu W."/>
            <person name="Song Y."/>
            <person name="Salvetti E."/>
            <person name="Wrobel A."/>
            <person name="Rasinkangas P."/>
            <person name="Parkhill J."/>
            <person name="Rea M.C."/>
            <person name="O'Sullivan O."/>
            <person name="Ritari J."/>
            <person name="Douillard F.P."/>
            <person name="Paul Ross R."/>
            <person name="Yang R."/>
            <person name="Briner A.E."/>
            <person name="Felis G.E."/>
            <person name="de Vos W.M."/>
            <person name="Barrangou R."/>
            <person name="Klaenhammer T.R."/>
            <person name="Caufield P.W."/>
            <person name="Cui Y."/>
            <person name="Zhang H."/>
            <person name="O'Toole P.W."/>
        </authorList>
    </citation>
    <scope>NUCLEOTIDE SEQUENCE [LARGE SCALE GENOMIC DNA]</scope>
    <source>
        <strain evidence="12 13">DSM 19972</strain>
    </source>
</reference>
<protein>
    <recommendedName>
        <fullName evidence="2 10">Ribonucleoside-diphosphate reductase</fullName>
        <ecNumber evidence="2 10">1.17.4.1</ecNumber>
    </recommendedName>
</protein>
<dbReference type="GO" id="GO:0005971">
    <property type="term" value="C:ribonucleoside-diphosphate reductase complex"/>
    <property type="evidence" value="ECO:0007669"/>
    <property type="project" value="TreeGrafter"/>
</dbReference>
<dbReference type="Pfam" id="PF02867">
    <property type="entry name" value="Ribonuc_red_lgC"/>
    <property type="match status" value="1"/>
</dbReference>
<dbReference type="PRINTS" id="PR01183">
    <property type="entry name" value="RIBORDTASEM1"/>
</dbReference>
<dbReference type="AlphaFoldDB" id="A0A0R1MLH6"/>
<keyword evidence="8" id="KW-1015">Disulfide bond</keyword>
<dbReference type="GO" id="GO:0005524">
    <property type="term" value="F:ATP binding"/>
    <property type="evidence" value="ECO:0007669"/>
    <property type="project" value="UniProtKB-KW"/>
</dbReference>
<evidence type="ECO:0000256" key="8">
    <source>
        <dbReference type="ARBA" id="ARBA00023157"/>
    </source>
</evidence>
<dbReference type="RefSeq" id="WP_057896813.1">
    <property type="nucleotide sequence ID" value="NZ_AZEH01000039.1"/>
</dbReference>
<evidence type="ECO:0000256" key="6">
    <source>
        <dbReference type="ARBA" id="ARBA00023002"/>
    </source>
</evidence>
<dbReference type="NCBIfam" id="TIGR04170">
    <property type="entry name" value="RNR_1b_NrdE"/>
    <property type="match status" value="1"/>
</dbReference>
<dbReference type="InterPro" id="IPR000788">
    <property type="entry name" value="RNR_lg_C"/>
</dbReference>
<evidence type="ECO:0000313" key="12">
    <source>
        <dbReference type="EMBL" id="KRL04872.1"/>
    </source>
</evidence>
<evidence type="ECO:0000256" key="4">
    <source>
        <dbReference type="ARBA" id="ARBA00022741"/>
    </source>
</evidence>
<keyword evidence="7 10" id="KW-0215">Deoxyribonucleotide synthesis</keyword>
<dbReference type="Pfam" id="PF00317">
    <property type="entry name" value="Ribonuc_red_lgN"/>
    <property type="match status" value="1"/>
</dbReference>
<dbReference type="InterPro" id="IPR026459">
    <property type="entry name" value="RNR_1b_NrdE"/>
</dbReference>
<evidence type="ECO:0000256" key="7">
    <source>
        <dbReference type="ARBA" id="ARBA00023116"/>
    </source>
</evidence>
<dbReference type="Gene3D" id="1.10.1650.20">
    <property type="match status" value="1"/>
</dbReference>
<dbReference type="InterPro" id="IPR013554">
    <property type="entry name" value="RNR_N"/>
</dbReference>
<dbReference type="UniPathway" id="UPA00326"/>
<comment type="function">
    <text evidence="10">Provides the precursors necessary for DNA synthesis. Catalyzes the biosynthesis of deoxyribonucleotides from the corresponding ribonucleotides.</text>
</comment>
<evidence type="ECO:0000256" key="10">
    <source>
        <dbReference type="RuleBase" id="RU003410"/>
    </source>
</evidence>
<evidence type="ECO:0000259" key="11">
    <source>
        <dbReference type="PROSITE" id="PS00089"/>
    </source>
</evidence>
<dbReference type="InterPro" id="IPR039718">
    <property type="entry name" value="Rrm1"/>
</dbReference>
<keyword evidence="6 10" id="KW-0560">Oxidoreductase</keyword>
<evidence type="ECO:0000256" key="9">
    <source>
        <dbReference type="ARBA" id="ARBA00047754"/>
    </source>
</evidence>
<evidence type="ECO:0000256" key="2">
    <source>
        <dbReference type="ARBA" id="ARBA00012274"/>
    </source>
</evidence>
<dbReference type="PANTHER" id="PTHR11573:SF30">
    <property type="entry name" value="RIBONUCLEOSIDE-DIPHOSPHATE REDUCTASE 2 SUBUNIT ALPHA"/>
    <property type="match status" value="1"/>
</dbReference>
<dbReference type="Gene3D" id="3.20.70.20">
    <property type="match status" value="1"/>
</dbReference>
<dbReference type="SUPFAM" id="SSF48168">
    <property type="entry name" value="R1 subunit of ribonucleotide reductase, N-terminal domain"/>
    <property type="match status" value="1"/>
</dbReference>
<dbReference type="InterPro" id="IPR013346">
    <property type="entry name" value="NrdE_NrdA_C"/>
</dbReference>
<keyword evidence="5" id="KW-0067">ATP-binding</keyword>
<dbReference type="PATRIC" id="fig|1423777.3.peg.2067"/>
<keyword evidence="3" id="KW-0021">Allosteric enzyme</keyword>
<name>A0A0R1MLH6_9LACO</name>